<dbReference type="AlphaFoldDB" id="A0A0A5GAY1"/>
<accession>A0A0A5GAY1</accession>
<evidence type="ECO:0000256" key="1">
    <source>
        <dbReference type="SAM" id="MobiDB-lite"/>
    </source>
</evidence>
<gene>
    <name evidence="2" type="ORF">N784_10875</name>
</gene>
<dbReference type="RefSeq" id="WP_036832637.1">
    <property type="nucleotide sequence ID" value="NZ_AVPG01000003.1"/>
</dbReference>
<evidence type="ECO:0000313" key="2">
    <source>
        <dbReference type="EMBL" id="KGX88275.1"/>
    </source>
</evidence>
<keyword evidence="3" id="KW-1185">Reference proteome</keyword>
<dbReference type="Proteomes" id="UP000030401">
    <property type="component" value="Unassembled WGS sequence"/>
</dbReference>
<evidence type="ECO:0000313" key="3">
    <source>
        <dbReference type="Proteomes" id="UP000030401"/>
    </source>
</evidence>
<comment type="caution">
    <text evidence="2">The sequence shown here is derived from an EMBL/GenBank/DDBJ whole genome shotgun (WGS) entry which is preliminary data.</text>
</comment>
<feature type="compositionally biased region" description="Basic residues" evidence="1">
    <location>
        <begin position="38"/>
        <end position="56"/>
    </location>
</feature>
<proteinExistence type="predicted"/>
<reference evidence="2 3" key="1">
    <citation type="submission" date="2013-08" db="EMBL/GenBank/DDBJ databases">
        <authorList>
            <person name="Huang J."/>
            <person name="Wang G."/>
        </authorList>
    </citation>
    <scope>NUCLEOTIDE SEQUENCE [LARGE SCALE GENOMIC DNA]</scope>
    <source>
        <strain evidence="2 3">JSM 072002</strain>
    </source>
</reference>
<sequence>MDVEKVLGLIALASGILKAITSSMKDIQDIVIQQEQRKKNKKDAPKKKRRKKHTGRVKPPYPITL</sequence>
<protein>
    <submittedName>
        <fullName evidence="2">Uncharacterized protein</fullName>
    </submittedName>
</protein>
<organism evidence="2 3">
    <name type="scientific">Pontibacillus litoralis JSM 072002</name>
    <dbReference type="NCBI Taxonomy" id="1385512"/>
    <lineage>
        <taxon>Bacteria</taxon>
        <taxon>Bacillati</taxon>
        <taxon>Bacillota</taxon>
        <taxon>Bacilli</taxon>
        <taxon>Bacillales</taxon>
        <taxon>Bacillaceae</taxon>
        <taxon>Pontibacillus</taxon>
    </lineage>
</organism>
<feature type="region of interest" description="Disordered" evidence="1">
    <location>
        <begin position="34"/>
        <end position="65"/>
    </location>
</feature>
<dbReference type="STRING" id="1385512.N784_10875"/>
<name>A0A0A5GAY1_9BACI</name>
<dbReference type="EMBL" id="AVPG01000003">
    <property type="protein sequence ID" value="KGX88275.1"/>
    <property type="molecule type" value="Genomic_DNA"/>
</dbReference>